<dbReference type="AlphaFoldDB" id="A0A1M5Q4D1"/>
<sequence length="131" mass="15083">MDEILIPISPGELIDKLTILRIKSEKLTDPSKLENVRFEQRRLQLIADDVLPTDETLSTLWAELYEVNVDLWTIEEDIRKFEDQKDFGAAFIALARAVYVTNDRRAELKKQINTLLGSTLVEEKSYTSCLP</sequence>
<evidence type="ECO:0000313" key="1">
    <source>
        <dbReference type="EMBL" id="SHH09127.1"/>
    </source>
</evidence>
<reference evidence="1 2" key="1">
    <citation type="submission" date="2016-11" db="EMBL/GenBank/DDBJ databases">
        <authorList>
            <person name="Jaros S."/>
            <person name="Januszkiewicz K."/>
            <person name="Wedrychowicz H."/>
        </authorList>
    </citation>
    <scope>NUCLEOTIDE SEQUENCE [LARGE SCALE GENOMIC DNA]</scope>
    <source>
        <strain evidence="1 2">DSM 28715</strain>
    </source>
</reference>
<name>A0A1M5Q4D1_9RHOB</name>
<keyword evidence="2" id="KW-1185">Reference proteome</keyword>
<dbReference type="EMBL" id="FQXB01000002">
    <property type="protein sequence ID" value="SHH09127.1"/>
    <property type="molecule type" value="Genomic_DNA"/>
</dbReference>
<dbReference type="RefSeq" id="WP_072900807.1">
    <property type="nucleotide sequence ID" value="NZ_FQXB01000002.1"/>
</dbReference>
<accession>A0A1M5Q4D1</accession>
<proteinExistence type="predicted"/>
<protein>
    <submittedName>
        <fullName evidence="1">Uncharacterized protein</fullName>
    </submittedName>
</protein>
<dbReference type="STRING" id="1508389.SAMN05444003_2049"/>
<dbReference type="OrthoDB" id="9155693at2"/>
<gene>
    <name evidence="1" type="ORF">SAMN05444003_2049</name>
</gene>
<dbReference type="Pfam" id="PF19662">
    <property type="entry name" value="DUF6165"/>
    <property type="match status" value="1"/>
</dbReference>
<dbReference type="InterPro" id="IPR046163">
    <property type="entry name" value="DUF6165"/>
</dbReference>
<evidence type="ECO:0000313" key="2">
    <source>
        <dbReference type="Proteomes" id="UP000184074"/>
    </source>
</evidence>
<organism evidence="1 2">
    <name type="scientific">Cognatiyoonia sediminum</name>
    <dbReference type="NCBI Taxonomy" id="1508389"/>
    <lineage>
        <taxon>Bacteria</taxon>
        <taxon>Pseudomonadati</taxon>
        <taxon>Pseudomonadota</taxon>
        <taxon>Alphaproteobacteria</taxon>
        <taxon>Rhodobacterales</taxon>
        <taxon>Paracoccaceae</taxon>
        <taxon>Cognatiyoonia</taxon>
    </lineage>
</organism>
<dbReference type="Proteomes" id="UP000184074">
    <property type="component" value="Unassembled WGS sequence"/>
</dbReference>